<dbReference type="RefSeq" id="WP_130603589.1">
    <property type="nucleotide sequence ID" value="NZ_CP036200.1"/>
</dbReference>
<protein>
    <submittedName>
        <fullName evidence="1">Nucleotidyltransferase family protein</fullName>
    </submittedName>
</protein>
<dbReference type="GO" id="GO:0016740">
    <property type="term" value="F:transferase activity"/>
    <property type="evidence" value="ECO:0007669"/>
    <property type="project" value="UniProtKB-KW"/>
</dbReference>
<keyword evidence="2" id="KW-1185">Reference proteome</keyword>
<name>A0A411PN43_9GAMM</name>
<reference evidence="1 2" key="1">
    <citation type="submission" date="2019-02" db="EMBL/GenBank/DDBJ databases">
        <title>Shewanella sp. D4-2 isolated from Dokdo Island.</title>
        <authorList>
            <person name="Baek K."/>
        </authorList>
    </citation>
    <scope>NUCLEOTIDE SEQUENCE [LARGE SCALE GENOMIC DNA]</scope>
    <source>
        <strain evidence="1 2">D4-2</strain>
    </source>
</reference>
<gene>
    <name evidence="1" type="ORF">EXU30_17465</name>
</gene>
<dbReference type="OrthoDB" id="9805247at2"/>
<dbReference type="Proteomes" id="UP000291106">
    <property type="component" value="Chromosome"/>
</dbReference>
<dbReference type="InterPro" id="IPR009267">
    <property type="entry name" value="NTP_transf_6"/>
</dbReference>
<proteinExistence type="predicted"/>
<organism evidence="1 2">
    <name type="scientific">Shewanella maritima</name>
    <dbReference type="NCBI Taxonomy" id="2520507"/>
    <lineage>
        <taxon>Bacteria</taxon>
        <taxon>Pseudomonadati</taxon>
        <taxon>Pseudomonadota</taxon>
        <taxon>Gammaproteobacteria</taxon>
        <taxon>Alteromonadales</taxon>
        <taxon>Shewanellaceae</taxon>
        <taxon>Shewanella</taxon>
    </lineage>
</organism>
<dbReference type="PANTHER" id="PTHR39166">
    <property type="entry name" value="BLL1166 PROTEIN"/>
    <property type="match status" value="1"/>
</dbReference>
<sequence>MTHNEQYRAQICQWLLEDESRLQALKMCAQLFAQLGIEDWCIAAGFVRDMVWDKLHQLPNSAFNDIDVIYYCQQDISPERDRRLEQALAQSLTQELAQALVQSPSNTLTKTLLGESTCNLPFSVKNQARMHIRNGDAPYASCTDAMSYWPELQTGVGVKLELACSLDDCQQTQAHVSIIHAFDLARLFDFSITHNPKRNRELFTRRVTTKGWLERYSKLAIST</sequence>
<keyword evidence="1" id="KW-0808">Transferase</keyword>
<accession>A0A411PN43</accession>
<dbReference type="KEGG" id="smai:EXU30_17465"/>
<dbReference type="PANTHER" id="PTHR39166:SF1">
    <property type="entry name" value="BLL1166 PROTEIN"/>
    <property type="match status" value="1"/>
</dbReference>
<dbReference type="EMBL" id="CP036200">
    <property type="protein sequence ID" value="QBF84962.1"/>
    <property type="molecule type" value="Genomic_DNA"/>
</dbReference>
<dbReference type="Pfam" id="PF06042">
    <property type="entry name" value="NTP_transf_6"/>
    <property type="match status" value="1"/>
</dbReference>
<dbReference type="AlphaFoldDB" id="A0A411PN43"/>
<evidence type="ECO:0000313" key="1">
    <source>
        <dbReference type="EMBL" id="QBF84962.1"/>
    </source>
</evidence>
<evidence type="ECO:0000313" key="2">
    <source>
        <dbReference type="Proteomes" id="UP000291106"/>
    </source>
</evidence>